<dbReference type="GeneID" id="37022956"/>
<keyword evidence="2" id="KW-1185">Reference proteome</keyword>
<sequence>MLDFATSPVLENTTESSEMKYFNVLVLLVFMLNVYVDGSPMDKQKKVKPDTADYVTVPSDQIANHKSSEKLLASASMRDVTFHSDESARMHRFHPGQLYHSYKIKRANKNLNSHLSNLKEIDSAQAIGSLKVAINPKKKNSVYMAVPDKANEESNHSS</sequence>
<proteinExistence type="predicted"/>
<gene>
    <name evidence="1" type="ORF">FA14DRAFT_182124</name>
</gene>
<name>A0A316V6U1_9BASI</name>
<organism evidence="1 2">
    <name type="scientific">Meira miltonrushii</name>
    <dbReference type="NCBI Taxonomy" id="1280837"/>
    <lineage>
        <taxon>Eukaryota</taxon>
        <taxon>Fungi</taxon>
        <taxon>Dikarya</taxon>
        <taxon>Basidiomycota</taxon>
        <taxon>Ustilaginomycotina</taxon>
        <taxon>Exobasidiomycetes</taxon>
        <taxon>Exobasidiales</taxon>
        <taxon>Brachybasidiaceae</taxon>
        <taxon>Meira</taxon>
    </lineage>
</organism>
<dbReference type="Proteomes" id="UP000245771">
    <property type="component" value="Unassembled WGS sequence"/>
</dbReference>
<protein>
    <submittedName>
        <fullName evidence="1">Uncharacterized protein</fullName>
    </submittedName>
</protein>
<dbReference type="AlphaFoldDB" id="A0A316V6U1"/>
<accession>A0A316V6U1</accession>
<reference evidence="1 2" key="1">
    <citation type="journal article" date="2018" name="Mol. Biol. Evol.">
        <title>Broad Genomic Sampling Reveals a Smut Pathogenic Ancestry of the Fungal Clade Ustilaginomycotina.</title>
        <authorList>
            <person name="Kijpornyongpan T."/>
            <person name="Mondo S.J."/>
            <person name="Barry K."/>
            <person name="Sandor L."/>
            <person name="Lee J."/>
            <person name="Lipzen A."/>
            <person name="Pangilinan J."/>
            <person name="LaButti K."/>
            <person name="Hainaut M."/>
            <person name="Henrissat B."/>
            <person name="Grigoriev I.V."/>
            <person name="Spatafora J.W."/>
            <person name="Aime M.C."/>
        </authorList>
    </citation>
    <scope>NUCLEOTIDE SEQUENCE [LARGE SCALE GENOMIC DNA]</scope>
    <source>
        <strain evidence="1 2">MCA 3882</strain>
    </source>
</reference>
<evidence type="ECO:0000313" key="1">
    <source>
        <dbReference type="EMBL" id="PWN32211.1"/>
    </source>
</evidence>
<evidence type="ECO:0000313" key="2">
    <source>
        <dbReference type="Proteomes" id="UP000245771"/>
    </source>
</evidence>
<dbReference type="InParanoid" id="A0A316V6U1"/>
<dbReference type="RefSeq" id="XP_025352513.1">
    <property type="nucleotide sequence ID" value="XM_025501175.1"/>
</dbReference>
<dbReference type="EMBL" id="KZ819606">
    <property type="protein sequence ID" value="PWN32211.1"/>
    <property type="molecule type" value="Genomic_DNA"/>
</dbReference>